<sequence>MAVQKCCPDDSIYNCDFYQMMQNETNPCFDDAISLTSANVNSGLDPYFLYYTCRLDEPETMANYRSAAMWTHLRKIGMTEATVTCSSYDDFTNYLNRNDVRRALNIPSVVPKYESCSDEISNTYDLTVTHLISQQQNVKKLVDAQKKLNCNVAYFMWHYSTVMWIRSVTPYMVLNLHLISVSNSSNLNKSTRITIRNHQQLVSSRSTKKAESHDIKVQSFLT</sequence>
<dbReference type="Pfam" id="PF00450">
    <property type="entry name" value="Peptidase_S10"/>
    <property type="match status" value="1"/>
</dbReference>
<reference evidence="4" key="1">
    <citation type="submission" date="2017-02" db="UniProtKB">
        <authorList>
            <consortium name="WormBaseParasite"/>
        </authorList>
    </citation>
    <scope>IDENTIFICATION</scope>
</reference>
<dbReference type="GO" id="GO:0006508">
    <property type="term" value="P:proteolysis"/>
    <property type="evidence" value="ECO:0007669"/>
    <property type="project" value="InterPro"/>
</dbReference>
<dbReference type="InterPro" id="IPR001563">
    <property type="entry name" value="Peptidase_S10"/>
</dbReference>
<dbReference type="WBParaSite" id="NBR_0001111801-mRNA-1">
    <property type="protein sequence ID" value="NBR_0001111801-mRNA-1"/>
    <property type="gene ID" value="NBR_0001111801"/>
</dbReference>
<reference evidence="2 3" key="2">
    <citation type="submission" date="2018-11" db="EMBL/GenBank/DDBJ databases">
        <authorList>
            <consortium name="Pathogen Informatics"/>
        </authorList>
    </citation>
    <scope>NUCLEOTIDE SEQUENCE [LARGE SCALE GENOMIC DNA]</scope>
</reference>
<keyword evidence="3" id="KW-1185">Reference proteome</keyword>
<name>A0A0N4Y575_NIPBR</name>
<comment type="similarity">
    <text evidence="1">Belongs to the peptidase S10 family.</text>
</comment>
<evidence type="ECO:0000313" key="2">
    <source>
        <dbReference type="EMBL" id="VDL74708.1"/>
    </source>
</evidence>
<accession>A0A0N4Y575</accession>
<organism evidence="4">
    <name type="scientific">Nippostrongylus brasiliensis</name>
    <name type="common">Rat hookworm</name>
    <dbReference type="NCBI Taxonomy" id="27835"/>
    <lineage>
        <taxon>Eukaryota</taxon>
        <taxon>Metazoa</taxon>
        <taxon>Ecdysozoa</taxon>
        <taxon>Nematoda</taxon>
        <taxon>Chromadorea</taxon>
        <taxon>Rhabditida</taxon>
        <taxon>Rhabditina</taxon>
        <taxon>Rhabditomorpha</taxon>
        <taxon>Strongyloidea</taxon>
        <taxon>Heligmosomidae</taxon>
        <taxon>Nippostrongylus</taxon>
    </lineage>
</organism>
<dbReference type="EMBL" id="UYSL01020461">
    <property type="protein sequence ID" value="VDL74708.1"/>
    <property type="molecule type" value="Genomic_DNA"/>
</dbReference>
<dbReference type="Proteomes" id="UP000271162">
    <property type="component" value="Unassembled WGS sequence"/>
</dbReference>
<dbReference type="STRING" id="27835.A0A0N4Y575"/>
<gene>
    <name evidence="2" type="ORF">NBR_LOCUS11119</name>
</gene>
<dbReference type="GO" id="GO:0004185">
    <property type="term" value="F:serine-type carboxypeptidase activity"/>
    <property type="evidence" value="ECO:0007669"/>
    <property type="project" value="InterPro"/>
</dbReference>
<proteinExistence type="inferred from homology"/>
<dbReference type="AlphaFoldDB" id="A0A0N4Y575"/>
<dbReference type="InterPro" id="IPR029058">
    <property type="entry name" value="AB_hydrolase_fold"/>
</dbReference>
<evidence type="ECO:0000313" key="4">
    <source>
        <dbReference type="WBParaSite" id="NBR_0001111801-mRNA-1"/>
    </source>
</evidence>
<evidence type="ECO:0000256" key="1">
    <source>
        <dbReference type="ARBA" id="ARBA00009431"/>
    </source>
</evidence>
<dbReference type="Gene3D" id="3.40.50.1820">
    <property type="entry name" value="alpha/beta hydrolase"/>
    <property type="match status" value="1"/>
</dbReference>
<protein>
    <submittedName>
        <fullName evidence="4">SCP domain-containing protein</fullName>
    </submittedName>
</protein>
<dbReference type="SUPFAM" id="SSF53474">
    <property type="entry name" value="alpha/beta-Hydrolases"/>
    <property type="match status" value="1"/>
</dbReference>
<evidence type="ECO:0000313" key="3">
    <source>
        <dbReference type="Proteomes" id="UP000271162"/>
    </source>
</evidence>